<evidence type="ECO:0000256" key="1">
    <source>
        <dbReference type="SAM" id="MobiDB-lite"/>
    </source>
</evidence>
<evidence type="ECO:0000313" key="3">
    <source>
        <dbReference type="Proteomes" id="UP000634136"/>
    </source>
</evidence>
<organism evidence="2 3">
    <name type="scientific">Senna tora</name>
    <dbReference type="NCBI Taxonomy" id="362788"/>
    <lineage>
        <taxon>Eukaryota</taxon>
        <taxon>Viridiplantae</taxon>
        <taxon>Streptophyta</taxon>
        <taxon>Embryophyta</taxon>
        <taxon>Tracheophyta</taxon>
        <taxon>Spermatophyta</taxon>
        <taxon>Magnoliopsida</taxon>
        <taxon>eudicotyledons</taxon>
        <taxon>Gunneridae</taxon>
        <taxon>Pentapetalae</taxon>
        <taxon>rosids</taxon>
        <taxon>fabids</taxon>
        <taxon>Fabales</taxon>
        <taxon>Fabaceae</taxon>
        <taxon>Caesalpinioideae</taxon>
        <taxon>Cassia clade</taxon>
        <taxon>Senna</taxon>
    </lineage>
</organism>
<feature type="compositionally biased region" description="Polar residues" evidence="1">
    <location>
        <begin position="125"/>
        <end position="143"/>
    </location>
</feature>
<accession>A0A834W6G2</accession>
<feature type="region of interest" description="Disordered" evidence="1">
    <location>
        <begin position="108"/>
        <end position="248"/>
    </location>
</feature>
<reference evidence="2" key="1">
    <citation type="submission" date="2020-09" db="EMBL/GenBank/DDBJ databases">
        <title>Genome-Enabled Discovery of Anthraquinone Biosynthesis in Senna tora.</title>
        <authorList>
            <person name="Kang S.-H."/>
            <person name="Pandey R.P."/>
            <person name="Lee C.-M."/>
            <person name="Sim J.-S."/>
            <person name="Jeong J.-T."/>
            <person name="Choi B.-S."/>
            <person name="Jung M."/>
            <person name="Ginzburg D."/>
            <person name="Zhao K."/>
            <person name="Won S.Y."/>
            <person name="Oh T.-J."/>
            <person name="Yu Y."/>
            <person name="Kim N.-H."/>
            <person name="Lee O.R."/>
            <person name="Lee T.-H."/>
            <person name="Bashyal P."/>
            <person name="Kim T.-S."/>
            <person name="Lee W.-H."/>
            <person name="Kawkins C."/>
            <person name="Kim C.-K."/>
            <person name="Kim J.S."/>
            <person name="Ahn B.O."/>
            <person name="Rhee S.Y."/>
            <person name="Sohng J.K."/>
        </authorList>
    </citation>
    <scope>NUCLEOTIDE SEQUENCE</scope>
    <source>
        <tissue evidence="2">Leaf</tissue>
    </source>
</reference>
<dbReference type="EMBL" id="JAAIUW010000010">
    <property type="protein sequence ID" value="KAF7811625.1"/>
    <property type="molecule type" value="Genomic_DNA"/>
</dbReference>
<dbReference type="AlphaFoldDB" id="A0A834W6G2"/>
<keyword evidence="3" id="KW-1185">Reference proteome</keyword>
<feature type="compositionally biased region" description="Basic and acidic residues" evidence="1">
    <location>
        <begin position="16"/>
        <end position="28"/>
    </location>
</feature>
<feature type="compositionally biased region" description="Polar residues" evidence="1">
    <location>
        <begin position="198"/>
        <end position="218"/>
    </location>
</feature>
<gene>
    <name evidence="2" type="ORF">G2W53_032601</name>
</gene>
<name>A0A834W6G2_9FABA</name>
<proteinExistence type="predicted"/>
<comment type="caution">
    <text evidence="2">The sequence shown here is derived from an EMBL/GenBank/DDBJ whole genome shotgun (WGS) entry which is preliminary data.</text>
</comment>
<sequence length="248" mass="27002">MVEGRSTLLSVEEEDQIARSHSNEKAEGELSDTPMGEEIENPIAFVVPKSSGLSSASIDESTTAGDGNKGNTENPDDIQIMNSTGDPPVQPEIEWAPMILSYKEKLMGVNGRDQENQGEEESNDQNETATPMVIEQTSSTHMTVPQVREEPKAKGVKVKAKRNEASSQANKKQIIQTHANSTARKSVKAPQVKAQEHTLVTSQSQGIKNSTSVMSSPSKAKDGMGRKPNKQPQDPSKVKHRKPPDFDE</sequence>
<protein>
    <submittedName>
        <fullName evidence="2">Uncharacterized protein</fullName>
    </submittedName>
</protein>
<feature type="region of interest" description="Disordered" evidence="1">
    <location>
        <begin position="1"/>
        <end position="91"/>
    </location>
</feature>
<feature type="compositionally biased region" description="Polar residues" evidence="1">
    <location>
        <begin position="165"/>
        <end position="184"/>
    </location>
</feature>
<evidence type="ECO:0000313" key="2">
    <source>
        <dbReference type="EMBL" id="KAF7811625.1"/>
    </source>
</evidence>
<dbReference type="Proteomes" id="UP000634136">
    <property type="component" value="Unassembled WGS sequence"/>
</dbReference>
<feature type="compositionally biased region" description="Polar residues" evidence="1">
    <location>
        <begin position="51"/>
        <end position="73"/>
    </location>
</feature>